<organism evidence="1 2">
    <name type="scientific">Aaosphaeria arxii CBS 175.79</name>
    <dbReference type="NCBI Taxonomy" id="1450172"/>
    <lineage>
        <taxon>Eukaryota</taxon>
        <taxon>Fungi</taxon>
        <taxon>Dikarya</taxon>
        <taxon>Ascomycota</taxon>
        <taxon>Pezizomycotina</taxon>
        <taxon>Dothideomycetes</taxon>
        <taxon>Pleosporomycetidae</taxon>
        <taxon>Pleosporales</taxon>
        <taxon>Pleosporales incertae sedis</taxon>
        <taxon>Aaosphaeria</taxon>
    </lineage>
</organism>
<reference evidence="1" key="1">
    <citation type="journal article" date="2020" name="Stud. Mycol.">
        <title>101 Dothideomycetes genomes: a test case for predicting lifestyles and emergence of pathogens.</title>
        <authorList>
            <person name="Haridas S."/>
            <person name="Albert R."/>
            <person name="Binder M."/>
            <person name="Bloem J."/>
            <person name="Labutti K."/>
            <person name="Salamov A."/>
            <person name="Andreopoulos B."/>
            <person name="Baker S."/>
            <person name="Barry K."/>
            <person name="Bills G."/>
            <person name="Bluhm B."/>
            <person name="Cannon C."/>
            <person name="Castanera R."/>
            <person name="Culley D."/>
            <person name="Daum C."/>
            <person name="Ezra D."/>
            <person name="Gonzalez J."/>
            <person name="Henrissat B."/>
            <person name="Kuo A."/>
            <person name="Liang C."/>
            <person name="Lipzen A."/>
            <person name="Lutzoni F."/>
            <person name="Magnuson J."/>
            <person name="Mondo S."/>
            <person name="Nolan M."/>
            <person name="Ohm R."/>
            <person name="Pangilinan J."/>
            <person name="Park H.-J."/>
            <person name="Ramirez L."/>
            <person name="Alfaro M."/>
            <person name="Sun H."/>
            <person name="Tritt A."/>
            <person name="Yoshinaga Y."/>
            <person name="Zwiers L.-H."/>
            <person name="Turgeon B."/>
            <person name="Goodwin S."/>
            <person name="Spatafora J."/>
            <person name="Crous P."/>
            <person name="Grigoriev I."/>
        </authorList>
    </citation>
    <scope>NUCLEOTIDE SEQUENCE</scope>
    <source>
        <strain evidence="1">CBS 175.79</strain>
    </source>
</reference>
<dbReference type="AlphaFoldDB" id="A0A6A5XD76"/>
<proteinExistence type="predicted"/>
<accession>A0A6A5XD76</accession>
<evidence type="ECO:0000313" key="1">
    <source>
        <dbReference type="EMBL" id="KAF2011075.1"/>
    </source>
</evidence>
<evidence type="ECO:0000313" key="2">
    <source>
        <dbReference type="Proteomes" id="UP000799778"/>
    </source>
</evidence>
<sequence length="141" mass="16587">MTTWQAIKAKRAEWERYNRVRYKIEPPRFLDVAIASSDPYPADPSSDERDTTITTNYDIVTLIVPWDLVTIDLRCEHLCLDGSFECESGKCFWMEKSAKDLQYPFSEIKRTEASAKKQLEYENKCRMDLRSAAREFNRDDD</sequence>
<gene>
    <name evidence="1" type="ORF">BU24DRAFT_466806</name>
</gene>
<name>A0A6A5XD76_9PLEO</name>
<keyword evidence="2" id="KW-1185">Reference proteome</keyword>
<protein>
    <submittedName>
        <fullName evidence="1">Uncharacterized protein</fullName>
    </submittedName>
</protein>
<dbReference type="Proteomes" id="UP000799778">
    <property type="component" value="Unassembled WGS sequence"/>
</dbReference>
<dbReference type="RefSeq" id="XP_033379414.1">
    <property type="nucleotide sequence ID" value="XM_033532400.1"/>
</dbReference>
<dbReference type="EMBL" id="ML978075">
    <property type="protein sequence ID" value="KAF2011075.1"/>
    <property type="molecule type" value="Genomic_DNA"/>
</dbReference>
<dbReference type="GeneID" id="54289797"/>